<feature type="signal peptide" evidence="1">
    <location>
        <begin position="1"/>
        <end position="21"/>
    </location>
</feature>
<gene>
    <name evidence="2" type="ORF">HP548_08305</name>
</gene>
<name>A0ABX2MHN7_9BACL</name>
<dbReference type="RefSeq" id="WP_175381368.1">
    <property type="nucleotide sequence ID" value="NZ_JABMCC010000101.1"/>
</dbReference>
<reference evidence="2 3" key="1">
    <citation type="submission" date="2020-05" db="EMBL/GenBank/DDBJ databases">
        <title>Genome Sequencing of Type Strains.</title>
        <authorList>
            <person name="Lemaire J.F."/>
            <person name="Inderbitzin P."/>
            <person name="Gregorio O.A."/>
            <person name="Collins S.B."/>
            <person name="Wespe N."/>
            <person name="Knight-Connoni V."/>
        </authorList>
    </citation>
    <scope>NUCLEOTIDE SEQUENCE [LARGE SCALE GENOMIC DNA]</scope>
    <source>
        <strain evidence="2 3">DSM 19942</strain>
    </source>
</reference>
<accession>A0ABX2MHN7</accession>
<evidence type="ECO:0000313" key="3">
    <source>
        <dbReference type="Proteomes" id="UP000577724"/>
    </source>
</evidence>
<proteinExistence type="predicted"/>
<organism evidence="2 3">
    <name type="scientific">Paenibacillus taichungensis</name>
    <dbReference type="NCBI Taxonomy" id="484184"/>
    <lineage>
        <taxon>Bacteria</taxon>
        <taxon>Bacillati</taxon>
        <taxon>Bacillota</taxon>
        <taxon>Bacilli</taxon>
        <taxon>Bacillales</taxon>
        <taxon>Paenibacillaceae</taxon>
        <taxon>Paenibacillus</taxon>
    </lineage>
</organism>
<sequence>MKKALISLVLIMSISSTTVSASQSDLSNTSPSNSYEDLQRSKDNNYIIKNDPQDVAKSRIIKDSTVVSPYAENPGVGATRVNLVTYGSYAVLEEQDKQSGIFETIKNNAMWIIGNFVKTTVGTVVYNVVDLLIDNIDVKQYATAKTLVGYSYPTKQGQVWYNNTWNTLFETTNRNTYKYYYALFWNTNHVQRQDTKDFTPDKGFSPERIQKSTNYDNNQYILNKANTNYLQGKKYTSEEWN</sequence>
<feature type="chain" id="PRO_5045343015" evidence="1">
    <location>
        <begin position="22"/>
        <end position="241"/>
    </location>
</feature>
<keyword evidence="1" id="KW-0732">Signal</keyword>
<dbReference type="EMBL" id="JABMCC010000101">
    <property type="protein sequence ID" value="NUU54084.1"/>
    <property type="molecule type" value="Genomic_DNA"/>
</dbReference>
<dbReference type="Proteomes" id="UP000577724">
    <property type="component" value="Unassembled WGS sequence"/>
</dbReference>
<evidence type="ECO:0000256" key="1">
    <source>
        <dbReference type="SAM" id="SignalP"/>
    </source>
</evidence>
<dbReference type="GeneID" id="97130702"/>
<evidence type="ECO:0000313" key="2">
    <source>
        <dbReference type="EMBL" id="NUU54084.1"/>
    </source>
</evidence>
<keyword evidence="3" id="KW-1185">Reference proteome</keyword>
<comment type="caution">
    <text evidence="2">The sequence shown here is derived from an EMBL/GenBank/DDBJ whole genome shotgun (WGS) entry which is preliminary data.</text>
</comment>
<protein>
    <submittedName>
        <fullName evidence="2">Uncharacterized protein</fullName>
    </submittedName>
</protein>